<keyword evidence="2" id="KW-1185">Reference proteome</keyword>
<protein>
    <submittedName>
        <fullName evidence="1">Uncharacterized protein</fullName>
    </submittedName>
</protein>
<evidence type="ECO:0000313" key="2">
    <source>
        <dbReference type="Proteomes" id="UP000292702"/>
    </source>
</evidence>
<gene>
    <name evidence="1" type="ORF">EIP91_002015</name>
</gene>
<comment type="caution">
    <text evidence="1">The sequence shown here is derived from an EMBL/GenBank/DDBJ whole genome shotgun (WGS) entry which is preliminary data.</text>
</comment>
<sequence length="141" mass="15232">MVLASGNFHFGSGSSSIVLEAHLQTDASGADLPGVSVRVSKLGAVCVEKLAHNTFYYEEVEALQGVEKKRVSVDARNVDKPPATVSLVILEELGDHPSADDKDIDVSPKALHEDWMDMCDELAQFGLHHGDICLEHILKAP</sequence>
<accession>A0A4R0RCT7</accession>
<proteinExistence type="predicted"/>
<organism evidence="1 2">
    <name type="scientific">Steccherinum ochraceum</name>
    <dbReference type="NCBI Taxonomy" id="92696"/>
    <lineage>
        <taxon>Eukaryota</taxon>
        <taxon>Fungi</taxon>
        <taxon>Dikarya</taxon>
        <taxon>Basidiomycota</taxon>
        <taxon>Agaricomycotina</taxon>
        <taxon>Agaricomycetes</taxon>
        <taxon>Polyporales</taxon>
        <taxon>Steccherinaceae</taxon>
        <taxon>Steccherinum</taxon>
    </lineage>
</organism>
<dbReference type="EMBL" id="RWJN01000158">
    <property type="protein sequence ID" value="TCD65900.1"/>
    <property type="molecule type" value="Genomic_DNA"/>
</dbReference>
<dbReference type="AlphaFoldDB" id="A0A4R0RCT7"/>
<reference evidence="1 2" key="1">
    <citation type="submission" date="2018-11" db="EMBL/GenBank/DDBJ databases">
        <title>Genome assembly of Steccherinum ochraceum LE-BIN_3174, the white-rot fungus of the Steccherinaceae family (The Residual Polyporoid clade, Polyporales, Basidiomycota).</title>
        <authorList>
            <person name="Fedorova T.V."/>
            <person name="Glazunova O.A."/>
            <person name="Landesman E.O."/>
            <person name="Moiseenko K.V."/>
            <person name="Psurtseva N.V."/>
            <person name="Savinova O.S."/>
            <person name="Shakhova N.V."/>
            <person name="Tyazhelova T.V."/>
            <person name="Vasina D.V."/>
        </authorList>
    </citation>
    <scope>NUCLEOTIDE SEQUENCE [LARGE SCALE GENOMIC DNA]</scope>
    <source>
        <strain evidence="1 2">LE-BIN_3174</strain>
    </source>
</reference>
<name>A0A4R0RCT7_9APHY</name>
<evidence type="ECO:0000313" key="1">
    <source>
        <dbReference type="EMBL" id="TCD65900.1"/>
    </source>
</evidence>
<dbReference type="Proteomes" id="UP000292702">
    <property type="component" value="Unassembled WGS sequence"/>
</dbReference>